<evidence type="ECO:0000313" key="1">
    <source>
        <dbReference type="EMBL" id="OGD90660.1"/>
    </source>
</evidence>
<dbReference type="STRING" id="1797716.A3D07_01665"/>
<evidence type="ECO:0000313" key="2">
    <source>
        <dbReference type="Proteomes" id="UP000177124"/>
    </source>
</evidence>
<protein>
    <submittedName>
        <fullName evidence="1">Uncharacterized protein</fullName>
    </submittedName>
</protein>
<reference evidence="1 2" key="1">
    <citation type="journal article" date="2016" name="Nat. Commun.">
        <title>Thousands of microbial genomes shed light on interconnected biogeochemical processes in an aquifer system.</title>
        <authorList>
            <person name="Anantharaman K."/>
            <person name="Brown C.T."/>
            <person name="Hug L.A."/>
            <person name="Sharon I."/>
            <person name="Castelle C.J."/>
            <person name="Probst A.J."/>
            <person name="Thomas B.C."/>
            <person name="Singh A."/>
            <person name="Wilkins M.J."/>
            <person name="Karaoz U."/>
            <person name="Brodie E.L."/>
            <person name="Williams K.H."/>
            <person name="Hubbard S.S."/>
            <person name="Banfield J.F."/>
        </authorList>
    </citation>
    <scope>NUCLEOTIDE SEQUENCE [LARGE SCALE GENOMIC DNA]</scope>
</reference>
<sequence length="113" mass="13194">MTELRLGISASPEDVFGGRKGEFFRELTKTGRLFRVADNIEEVRPHAESRGLLLTEIYKDSWVVWREGQSLDKSELSLFTDKFDGFVWVVDSEVEKFEELFEVEGEWDERTGR</sequence>
<dbReference type="Proteomes" id="UP000177124">
    <property type="component" value="Unassembled WGS sequence"/>
</dbReference>
<proteinExistence type="predicted"/>
<gene>
    <name evidence="1" type="ORF">A3D07_01665</name>
</gene>
<accession>A0A1F5GFP4</accession>
<name>A0A1F5GFP4_9BACT</name>
<comment type="caution">
    <text evidence="1">The sequence shown here is derived from an EMBL/GenBank/DDBJ whole genome shotgun (WGS) entry which is preliminary data.</text>
</comment>
<dbReference type="EMBL" id="MFBF01000039">
    <property type="protein sequence ID" value="OGD90660.1"/>
    <property type="molecule type" value="Genomic_DNA"/>
</dbReference>
<dbReference type="AlphaFoldDB" id="A0A1F5GFP4"/>
<organism evidence="1 2">
    <name type="scientific">Candidatus Curtissbacteria bacterium RIFCSPHIGHO2_02_FULL_42_15</name>
    <dbReference type="NCBI Taxonomy" id="1797716"/>
    <lineage>
        <taxon>Bacteria</taxon>
        <taxon>Candidatus Curtissiibacteriota</taxon>
    </lineage>
</organism>